<dbReference type="Gene3D" id="1.10.8.60">
    <property type="match status" value="1"/>
</dbReference>
<dbReference type="Pfam" id="PF14532">
    <property type="entry name" value="Sigma54_activ_2"/>
    <property type="match status" value="1"/>
</dbReference>
<proteinExistence type="predicted"/>
<keyword evidence="1" id="KW-0547">Nucleotide-binding</keyword>
<dbReference type="Pfam" id="PF25601">
    <property type="entry name" value="AAA_lid_14"/>
    <property type="match status" value="1"/>
</dbReference>
<dbReference type="PROSITE" id="PS50045">
    <property type="entry name" value="SIGMA54_INTERACT_4"/>
    <property type="match status" value="1"/>
</dbReference>
<name>W4QI69_9BACI</name>
<keyword evidence="4" id="KW-0804">Transcription</keyword>
<dbReference type="Proteomes" id="UP000018895">
    <property type="component" value="Unassembled WGS sequence"/>
</dbReference>
<dbReference type="GO" id="GO:0005524">
    <property type="term" value="F:ATP binding"/>
    <property type="evidence" value="ECO:0007669"/>
    <property type="project" value="UniProtKB-KW"/>
</dbReference>
<accession>W4QI69</accession>
<evidence type="ECO:0000259" key="5">
    <source>
        <dbReference type="PROSITE" id="PS50045"/>
    </source>
</evidence>
<dbReference type="PANTHER" id="PTHR32071:SF57">
    <property type="entry name" value="C4-DICARBOXYLATE TRANSPORT TRANSCRIPTIONAL REGULATORY PROTEIN DCTD"/>
    <property type="match status" value="1"/>
</dbReference>
<feature type="domain" description="Sigma-54 factor interaction" evidence="5">
    <location>
        <begin position="387"/>
        <end position="519"/>
    </location>
</feature>
<dbReference type="Gene3D" id="1.10.10.60">
    <property type="entry name" value="Homeodomain-like"/>
    <property type="match status" value="1"/>
</dbReference>
<dbReference type="InterPro" id="IPR002197">
    <property type="entry name" value="HTH_Fis"/>
</dbReference>
<keyword evidence="2" id="KW-0067">ATP-binding</keyword>
<dbReference type="Gene3D" id="3.40.50.10660">
    <property type="entry name" value="PrpR receptor domain-like"/>
    <property type="match status" value="1"/>
</dbReference>
<dbReference type="PRINTS" id="PR01590">
    <property type="entry name" value="HTHFIS"/>
</dbReference>
<dbReference type="SUPFAM" id="SSF46689">
    <property type="entry name" value="Homeodomain-like"/>
    <property type="match status" value="1"/>
</dbReference>
<dbReference type="InterPro" id="IPR027417">
    <property type="entry name" value="P-loop_NTPase"/>
</dbReference>
<evidence type="ECO:0000256" key="3">
    <source>
        <dbReference type="ARBA" id="ARBA00023015"/>
    </source>
</evidence>
<dbReference type="EMBL" id="BAUU01000024">
    <property type="protein sequence ID" value="GAE31825.1"/>
    <property type="molecule type" value="Genomic_DNA"/>
</dbReference>
<dbReference type="SUPFAM" id="SSF159800">
    <property type="entry name" value="PrpR receptor domain-like"/>
    <property type="match status" value="1"/>
</dbReference>
<protein>
    <submittedName>
        <fullName evidence="6">Sigma-L-dependent transcriptional regulator</fullName>
    </submittedName>
</protein>
<evidence type="ECO:0000256" key="2">
    <source>
        <dbReference type="ARBA" id="ARBA00022840"/>
    </source>
</evidence>
<evidence type="ECO:0000313" key="6">
    <source>
        <dbReference type="EMBL" id="GAE31825.1"/>
    </source>
</evidence>
<dbReference type="GO" id="GO:0006355">
    <property type="term" value="P:regulation of DNA-templated transcription"/>
    <property type="evidence" value="ECO:0007669"/>
    <property type="project" value="InterPro"/>
</dbReference>
<comment type="caution">
    <text evidence="6">The sequence shown here is derived from an EMBL/GenBank/DDBJ whole genome shotgun (WGS) entry which is preliminary data.</text>
</comment>
<sequence>MKTKVLLIAPYKGLAELIQSMQQQLSDFTIKSHIADLDQSKSLLDDYAKAGEDFDVIISRGGTANLLRKNTNIPVIDISISGYDILRILTLLKSYNVKIGMVGFENVIHSFKAVSSVIQIDVEYRVVQKEADVMDTLKELQKLGIYIIVGDAVTIRLATSLGLQGVLITSGKESVEEAFQKARTLKSEIKKHSSQAEVYHHLLNQLTNPVALIKLNGQLHFANTALKRQLDSHIKKLNFFTIYHPSSIVFEDDFQGVPVHFFIEDNQFKPPYLMNIGRVSDSDLTPYHYVELSRYHSNGDAEVDIIFSDPNMESVPQLISIDPMYTTALEEIINRGTRSPFTILGERGTGKRMFLKILLDKAAESFETITEIRFHQPQTSTFNRVIKLLKTFQERNIVHFCNIEKLSKNQQKRLSEAIAGASFQTVFSFVGDRDLLEKEQSGLDTQLAEQVRNQLFYFLPLRKRTERLAHFVRTFILYFNEQYGKQVIGVDDKAMERLENHPWYENMVELRLAIKQLVKQTNDVYIHDVEHTLKTIQKERAYGNQSFFPVNIHQPMEKIEKDIISEVYLQENNNQSKAAKRLGLNRSTLWRKMNS</sequence>
<dbReference type="AlphaFoldDB" id="W4QI69"/>
<reference evidence="6" key="1">
    <citation type="journal article" date="2014" name="Genome Announc.">
        <title>Draft Genome Sequences of Three Alkaliphilic Bacillus Strains, Bacillus wakoensis JCM 9140T, Bacillus akibai JCM 9157T, and Bacillus hemicellulosilyticus JCM 9152T.</title>
        <authorList>
            <person name="Yuki M."/>
            <person name="Oshima K."/>
            <person name="Suda W."/>
            <person name="Oshida Y."/>
            <person name="Kitamura K."/>
            <person name="Iida T."/>
            <person name="Hattori M."/>
            <person name="Ohkuma M."/>
        </authorList>
    </citation>
    <scope>NUCLEOTIDE SEQUENCE [LARGE SCALE GENOMIC DNA]</scope>
    <source>
        <strain evidence="6">JCM 9152</strain>
    </source>
</reference>
<dbReference type="Pfam" id="PF02954">
    <property type="entry name" value="HTH_8"/>
    <property type="match status" value="1"/>
</dbReference>
<dbReference type="SUPFAM" id="SSF52540">
    <property type="entry name" value="P-loop containing nucleoside triphosphate hydrolases"/>
    <property type="match status" value="1"/>
</dbReference>
<evidence type="ECO:0000313" key="7">
    <source>
        <dbReference type="Proteomes" id="UP000018895"/>
    </source>
</evidence>
<dbReference type="InterPro" id="IPR058031">
    <property type="entry name" value="AAA_lid_NorR"/>
</dbReference>
<keyword evidence="7" id="KW-1185">Reference proteome</keyword>
<dbReference type="InterPro" id="IPR010524">
    <property type="entry name" value="Sig_transdc_resp-reg_PrpR_N"/>
</dbReference>
<organism evidence="6 7">
    <name type="scientific">Halalkalibacter hemicellulosilyticusJCM 9152</name>
    <dbReference type="NCBI Taxonomy" id="1236971"/>
    <lineage>
        <taxon>Bacteria</taxon>
        <taxon>Bacillati</taxon>
        <taxon>Bacillota</taxon>
        <taxon>Bacilli</taxon>
        <taxon>Bacillales</taxon>
        <taxon>Bacillaceae</taxon>
        <taxon>Halalkalibacter</taxon>
    </lineage>
</organism>
<gene>
    <name evidence="6" type="ORF">JCM9152_3318</name>
</gene>
<dbReference type="GO" id="GO:0000156">
    <property type="term" value="F:phosphorelay response regulator activity"/>
    <property type="evidence" value="ECO:0007669"/>
    <property type="project" value="InterPro"/>
</dbReference>
<keyword evidence="3" id="KW-0805">Transcription regulation</keyword>
<dbReference type="PANTHER" id="PTHR32071">
    <property type="entry name" value="TRANSCRIPTIONAL REGULATORY PROTEIN"/>
    <property type="match status" value="1"/>
</dbReference>
<dbReference type="InterPro" id="IPR002078">
    <property type="entry name" value="Sigma_54_int"/>
</dbReference>
<dbReference type="Gene3D" id="3.40.50.2300">
    <property type="match status" value="1"/>
</dbReference>
<dbReference type="Pfam" id="PF06506">
    <property type="entry name" value="PrpR_N"/>
    <property type="match status" value="1"/>
</dbReference>
<dbReference type="STRING" id="1236971.JCM9152_3318"/>
<evidence type="ECO:0000256" key="4">
    <source>
        <dbReference type="ARBA" id="ARBA00023163"/>
    </source>
</evidence>
<dbReference type="InterPro" id="IPR009057">
    <property type="entry name" value="Homeodomain-like_sf"/>
</dbReference>
<dbReference type="RefSeq" id="WP_035345911.1">
    <property type="nucleotide sequence ID" value="NZ_BAUU01000024.1"/>
</dbReference>
<evidence type="ECO:0000256" key="1">
    <source>
        <dbReference type="ARBA" id="ARBA00022741"/>
    </source>
</evidence>
<dbReference type="OrthoDB" id="9771372at2"/>
<dbReference type="GO" id="GO:0043565">
    <property type="term" value="F:sequence-specific DNA binding"/>
    <property type="evidence" value="ECO:0007669"/>
    <property type="project" value="InterPro"/>
</dbReference>